<keyword evidence="2" id="KW-0614">Plasmid</keyword>
<dbReference type="HOGENOM" id="CLU_1632678_0_0_0"/>
<dbReference type="EMBL" id="CP002193">
    <property type="protein sequence ID" value="AFD27553.1"/>
    <property type="molecule type" value="Genomic_DNA"/>
</dbReference>
<feature type="signal peptide" evidence="1">
    <location>
        <begin position="1"/>
        <end position="50"/>
    </location>
</feature>
<evidence type="ECO:0000256" key="1">
    <source>
        <dbReference type="SAM" id="SignalP"/>
    </source>
</evidence>
<dbReference type="KEGG" id="dgo:DGo_PB0284"/>
<protein>
    <recommendedName>
        <fullName evidence="4">Spore coat protein U domain-containing protein</fullName>
    </recommendedName>
</protein>
<gene>
    <name evidence="2" type="ordered locus">DGo_PB0284</name>
</gene>
<dbReference type="PATRIC" id="fig|745776.4.peg.3628"/>
<sequence length="162" mass="17281">MERIIVSIYRCSHKIHGKIVTTMPTTSPLFRRAALRRALLVLSLTGSAQAACTFGTPVVSALGSYAYAQDWTQTVQVLVRCDAGSQVGTVRLSSPGGVLEAGTGQYQGWLQRGADTLRYVIPDAGQLRVVADQLTLPVTVPAGQWGAPTGAYADTLSIEIEF</sequence>
<keyword evidence="3" id="KW-1185">Reference proteome</keyword>
<reference evidence="2 3" key="1">
    <citation type="journal article" date="2012" name="PLoS ONE">
        <title>Genome sequence and transcriptome analysis of the radioresistant bacterium Deinococcus gobiensis: insights into the extreme environmental adaptations.</title>
        <authorList>
            <person name="Yuan M."/>
            <person name="Chen M."/>
            <person name="Zhang W."/>
            <person name="Lu W."/>
            <person name="Wang J."/>
            <person name="Yang M."/>
            <person name="Zhao P."/>
            <person name="Tang R."/>
            <person name="Li X."/>
            <person name="Hao Y."/>
            <person name="Zhou Z."/>
            <person name="Zhan Y."/>
            <person name="Yu H."/>
            <person name="Teng C."/>
            <person name="Yan Y."/>
            <person name="Ping S."/>
            <person name="Wang Y."/>
            <person name="Lin M."/>
        </authorList>
    </citation>
    <scope>NUCLEOTIDE SEQUENCE [LARGE SCALE GENOMIC DNA]</scope>
    <source>
        <strain evidence="3">DSM 21396 / JCM 16679 / CGMCC 1.7299 / I-0</strain>
        <plasmid evidence="2">P2</plasmid>
    </source>
</reference>
<organism evidence="2 3">
    <name type="scientific">Deinococcus gobiensis (strain DSM 21396 / JCM 16679 / CGMCC 1.7299 / I-0)</name>
    <dbReference type="NCBI Taxonomy" id="745776"/>
    <lineage>
        <taxon>Bacteria</taxon>
        <taxon>Thermotogati</taxon>
        <taxon>Deinococcota</taxon>
        <taxon>Deinococci</taxon>
        <taxon>Deinococcales</taxon>
        <taxon>Deinococcaceae</taxon>
        <taxon>Deinococcus</taxon>
    </lineage>
</organism>
<evidence type="ECO:0000313" key="3">
    <source>
        <dbReference type="Proteomes" id="UP000007575"/>
    </source>
</evidence>
<evidence type="ECO:0008006" key="4">
    <source>
        <dbReference type="Google" id="ProtNLM"/>
    </source>
</evidence>
<name>H8H206_DEIGI</name>
<feature type="chain" id="PRO_5003612647" description="Spore coat protein U domain-containing protein" evidence="1">
    <location>
        <begin position="51"/>
        <end position="162"/>
    </location>
</feature>
<evidence type="ECO:0000313" key="2">
    <source>
        <dbReference type="EMBL" id="AFD27553.1"/>
    </source>
</evidence>
<accession>H8H206</accession>
<dbReference type="Proteomes" id="UP000007575">
    <property type="component" value="Plasmid P2"/>
</dbReference>
<keyword evidence="1" id="KW-0732">Signal</keyword>
<dbReference type="AlphaFoldDB" id="H8H206"/>
<proteinExistence type="predicted"/>
<geneLocation type="plasmid" evidence="2 3">
    <name>P2</name>
</geneLocation>